<dbReference type="SUPFAM" id="SSF52317">
    <property type="entry name" value="Class I glutamine amidotransferase-like"/>
    <property type="match status" value="1"/>
</dbReference>
<accession>F0ZKF4</accession>
<dbReference type="OrthoDB" id="543156at2759"/>
<dbReference type="OMA" id="FETMEFS"/>
<dbReference type="Gene3D" id="3.40.50.880">
    <property type="match status" value="1"/>
</dbReference>
<keyword evidence="3" id="KW-1185">Reference proteome</keyword>
<protein>
    <recommendedName>
        <fullName evidence="1">DJ-1/PfpI domain-containing protein</fullName>
    </recommendedName>
</protein>
<dbReference type="InterPro" id="IPR050325">
    <property type="entry name" value="Prot/Nucl_acid_deglycase"/>
</dbReference>
<dbReference type="RefSeq" id="XP_003287902.1">
    <property type="nucleotide sequence ID" value="XM_003287854.1"/>
</dbReference>
<dbReference type="InParanoid" id="F0ZKF4"/>
<dbReference type="GO" id="GO:0031288">
    <property type="term" value="P:sorocarp morphogenesis"/>
    <property type="evidence" value="ECO:0007669"/>
    <property type="project" value="EnsemblProtists"/>
</dbReference>
<dbReference type="EMBL" id="GL871055">
    <property type="protein sequence ID" value="EGC35599.1"/>
    <property type="molecule type" value="Genomic_DNA"/>
</dbReference>
<dbReference type="KEGG" id="dpp:DICPUDRAFT_78743"/>
<name>F0ZKF4_DICPU</name>
<dbReference type="Pfam" id="PF01965">
    <property type="entry name" value="DJ-1_PfpI"/>
    <property type="match status" value="1"/>
</dbReference>
<dbReference type="CDD" id="cd03135">
    <property type="entry name" value="GATase1_DJ-1"/>
    <property type="match status" value="1"/>
</dbReference>
<dbReference type="AlphaFoldDB" id="F0ZKF4"/>
<feature type="domain" description="DJ-1/PfpI" evidence="1">
    <location>
        <begin position="1"/>
        <end position="180"/>
    </location>
</feature>
<reference evidence="3" key="1">
    <citation type="journal article" date="2011" name="Genome Biol.">
        <title>Comparative genomics of the social amoebae Dictyostelium discoideum and Dictyostelium purpureum.</title>
        <authorList>
            <consortium name="US DOE Joint Genome Institute (JGI-PGF)"/>
            <person name="Sucgang R."/>
            <person name="Kuo A."/>
            <person name="Tian X."/>
            <person name="Salerno W."/>
            <person name="Parikh A."/>
            <person name="Feasley C.L."/>
            <person name="Dalin E."/>
            <person name="Tu H."/>
            <person name="Huang E."/>
            <person name="Barry K."/>
            <person name="Lindquist E."/>
            <person name="Shapiro H."/>
            <person name="Bruce D."/>
            <person name="Schmutz J."/>
            <person name="Salamov A."/>
            <person name="Fey P."/>
            <person name="Gaudet P."/>
            <person name="Anjard C."/>
            <person name="Babu M.M."/>
            <person name="Basu S."/>
            <person name="Bushmanova Y."/>
            <person name="van der Wel H."/>
            <person name="Katoh-Kurasawa M."/>
            <person name="Dinh C."/>
            <person name="Coutinho P.M."/>
            <person name="Saito T."/>
            <person name="Elias M."/>
            <person name="Schaap P."/>
            <person name="Kay R.R."/>
            <person name="Henrissat B."/>
            <person name="Eichinger L."/>
            <person name="Rivero F."/>
            <person name="Putnam N.H."/>
            <person name="West C.M."/>
            <person name="Loomis W.F."/>
            <person name="Chisholm R.L."/>
            <person name="Shaulsky G."/>
            <person name="Strassmann J.E."/>
            <person name="Queller D.C."/>
            <person name="Kuspa A."/>
            <person name="Grigoriev I.V."/>
        </authorList>
    </citation>
    <scope>NUCLEOTIDE SEQUENCE [LARGE SCALE GENOMIC DNA]</scope>
    <source>
        <strain evidence="3">QSDP1</strain>
    </source>
</reference>
<dbReference type="PANTHER" id="PTHR48094">
    <property type="entry name" value="PROTEIN/NUCLEIC ACID DEGLYCASE DJ-1-RELATED"/>
    <property type="match status" value="1"/>
</dbReference>
<evidence type="ECO:0000259" key="1">
    <source>
        <dbReference type="Pfam" id="PF01965"/>
    </source>
</evidence>
<dbReference type="GO" id="GO:0050766">
    <property type="term" value="P:positive regulation of phagocytosis"/>
    <property type="evidence" value="ECO:0007669"/>
    <property type="project" value="EnsemblProtists"/>
</dbReference>
<dbReference type="GO" id="GO:0005737">
    <property type="term" value="C:cytoplasm"/>
    <property type="evidence" value="ECO:0000318"/>
    <property type="project" value="GO_Central"/>
</dbReference>
<dbReference type="InterPro" id="IPR029062">
    <property type="entry name" value="Class_I_gatase-like"/>
</dbReference>
<dbReference type="InterPro" id="IPR002818">
    <property type="entry name" value="DJ-1/PfpI"/>
</dbReference>
<dbReference type="eggNOG" id="KOG2764">
    <property type="taxonomic scope" value="Eukaryota"/>
</dbReference>
<sequence>MKVLVLLLKGFETMEFSVFVDVIGWAREDDDANDCNIKVETCGLNKHVTSTFGVPVIVDKLLDEINIDEYDALALPGGFESYGFYEEGFTDKVSQFIREFYNKDKIIASICVAALILGKSGILNGKKATTYRLRDGHRQKQLEAMGGITVLKDQPIVVDGKIITSYNPQTAPHVAFKLLELLTSTKKMNTIKYLMGYSDEAN</sequence>
<gene>
    <name evidence="2" type="ORF">DICPUDRAFT_78743</name>
</gene>
<evidence type="ECO:0000313" key="2">
    <source>
        <dbReference type="EMBL" id="EGC35599.1"/>
    </source>
</evidence>
<proteinExistence type="predicted"/>
<dbReference type="PANTHER" id="PTHR48094:SF5">
    <property type="entry name" value="PROTEIN DJ-1 HOMOLOG"/>
    <property type="match status" value="1"/>
</dbReference>
<organism evidence="2 3">
    <name type="scientific">Dictyostelium purpureum</name>
    <name type="common">Slime mold</name>
    <dbReference type="NCBI Taxonomy" id="5786"/>
    <lineage>
        <taxon>Eukaryota</taxon>
        <taxon>Amoebozoa</taxon>
        <taxon>Evosea</taxon>
        <taxon>Eumycetozoa</taxon>
        <taxon>Dictyostelia</taxon>
        <taxon>Dictyosteliales</taxon>
        <taxon>Dictyosteliaceae</taxon>
        <taxon>Dictyostelium</taxon>
    </lineage>
</organism>
<dbReference type="VEuPathDB" id="AmoebaDB:DICPUDRAFT_78743"/>
<dbReference type="FunFam" id="3.40.50.880:FF:000107">
    <property type="entry name" value="DJ-1/PfpI family protein"/>
    <property type="match status" value="1"/>
</dbReference>
<dbReference type="Proteomes" id="UP000001064">
    <property type="component" value="Unassembled WGS sequence"/>
</dbReference>
<dbReference type="GeneID" id="10501152"/>
<dbReference type="FunCoup" id="F0ZKF4">
    <property type="interactions" value="71"/>
</dbReference>
<evidence type="ECO:0000313" key="3">
    <source>
        <dbReference type="Proteomes" id="UP000001064"/>
    </source>
</evidence>
<dbReference type="STRING" id="5786.F0ZKF4"/>